<sequence length="60" mass="6637">MSEESILKSVPAGGPYGSWPAEQYAAQRRAMGEDVRVVMDLERDAFLVVRHSSEEERAAA</sequence>
<gene>
    <name evidence="1" type="ORF">GCM10010358_51150</name>
</gene>
<dbReference type="AlphaFoldDB" id="A0A918NRW5"/>
<dbReference type="RefSeq" id="WP_190192646.1">
    <property type="nucleotide sequence ID" value="NZ_BMVU01000028.1"/>
</dbReference>
<evidence type="ECO:0000313" key="1">
    <source>
        <dbReference type="EMBL" id="GGX90919.1"/>
    </source>
</evidence>
<name>A0A918NRW5_9ACTN</name>
<protein>
    <submittedName>
        <fullName evidence="1">Uncharacterized protein</fullName>
    </submittedName>
</protein>
<dbReference type="EMBL" id="BMVU01000028">
    <property type="protein sequence ID" value="GGX90919.1"/>
    <property type="molecule type" value="Genomic_DNA"/>
</dbReference>
<reference evidence="1" key="1">
    <citation type="journal article" date="2014" name="Int. J. Syst. Evol. Microbiol.">
        <title>Complete genome sequence of Corynebacterium casei LMG S-19264T (=DSM 44701T), isolated from a smear-ripened cheese.</title>
        <authorList>
            <consortium name="US DOE Joint Genome Institute (JGI-PGF)"/>
            <person name="Walter F."/>
            <person name="Albersmeier A."/>
            <person name="Kalinowski J."/>
            <person name="Ruckert C."/>
        </authorList>
    </citation>
    <scope>NUCLEOTIDE SEQUENCE</scope>
    <source>
        <strain evidence="1">JCM 4790</strain>
    </source>
</reference>
<proteinExistence type="predicted"/>
<reference evidence="1" key="2">
    <citation type="submission" date="2020-09" db="EMBL/GenBank/DDBJ databases">
        <authorList>
            <person name="Sun Q."/>
            <person name="Ohkuma M."/>
        </authorList>
    </citation>
    <scope>NUCLEOTIDE SEQUENCE</scope>
    <source>
        <strain evidence="1">JCM 4790</strain>
    </source>
</reference>
<organism evidence="1 2">
    <name type="scientific">Streptomyces minutiscleroticus</name>
    <dbReference type="NCBI Taxonomy" id="68238"/>
    <lineage>
        <taxon>Bacteria</taxon>
        <taxon>Bacillati</taxon>
        <taxon>Actinomycetota</taxon>
        <taxon>Actinomycetes</taxon>
        <taxon>Kitasatosporales</taxon>
        <taxon>Streptomycetaceae</taxon>
        <taxon>Streptomyces</taxon>
    </lineage>
</organism>
<keyword evidence="2" id="KW-1185">Reference proteome</keyword>
<comment type="caution">
    <text evidence="1">The sequence shown here is derived from an EMBL/GenBank/DDBJ whole genome shotgun (WGS) entry which is preliminary data.</text>
</comment>
<dbReference type="Proteomes" id="UP000619244">
    <property type="component" value="Unassembled WGS sequence"/>
</dbReference>
<evidence type="ECO:0000313" key="2">
    <source>
        <dbReference type="Proteomes" id="UP000619244"/>
    </source>
</evidence>
<accession>A0A918NRW5</accession>